<protein>
    <submittedName>
        <fullName evidence="1">3-oxoacyl-ACP synthase</fullName>
    </submittedName>
</protein>
<gene>
    <name evidence="1" type="ORF">DJ013_13720</name>
</gene>
<dbReference type="RefSeq" id="WP_111372360.1">
    <property type="nucleotide sequence ID" value="NZ_CP029480.1"/>
</dbReference>
<dbReference type="EMBL" id="CP029480">
    <property type="protein sequence ID" value="AWV99167.1"/>
    <property type="molecule type" value="Genomic_DNA"/>
</dbReference>
<dbReference type="GO" id="GO:0016746">
    <property type="term" value="F:acyltransferase activity"/>
    <property type="evidence" value="ECO:0007669"/>
    <property type="project" value="InterPro"/>
</dbReference>
<dbReference type="OrthoDB" id="1071350at2"/>
<dbReference type="AlphaFoldDB" id="A0A2Z4GDH3"/>
<dbReference type="SUPFAM" id="SSF53901">
    <property type="entry name" value="Thiolase-like"/>
    <property type="match status" value="1"/>
</dbReference>
<organism evidence="1 2">
    <name type="scientific">Arcticibacterium luteifluviistationis</name>
    <dbReference type="NCBI Taxonomy" id="1784714"/>
    <lineage>
        <taxon>Bacteria</taxon>
        <taxon>Pseudomonadati</taxon>
        <taxon>Bacteroidota</taxon>
        <taxon>Cytophagia</taxon>
        <taxon>Cytophagales</taxon>
        <taxon>Leadbetterellaceae</taxon>
        <taxon>Arcticibacterium</taxon>
    </lineage>
</organism>
<reference evidence="1 2" key="1">
    <citation type="submission" date="2018-05" db="EMBL/GenBank/DDBJ databases">
        <title>Complete genome sequence of Arcticibacterium luteifluviistationis SM1504T, a cytophagaceae bacterium isolated from Arctic surface seawater.</title>
        <authorList>
            <person name="Li Y."/>
            <person name="Qin Q.-L."/>
        </authorList>
    </citation>
    <scope>NUCLEOTIDE SEQUENCE [LARGE SCALE GENOMIC DNA]</scope>
    <source>
        <strain evidence="1 2">SM1504</strain>
    </source>
</reference>
<dbReference type="Gene3D" id="3.40.47.10">
    <property type="match status" value="1"/>
</dbReference>
<dbReference type="KEGG" id="als:DJ013_13720"/>
<name>A0A2Z4GDH3_9BACT</name>
<proteinExistence type="predicted"/>
<dbReference type="Proteomes" id="UP000249873">
    <property type="component" value="Chromosome"/>
</dbReference>
<sequence length="191" mass="21715">MGNYIKTAEVIIAEGKVRVNNEVVFQFDDSQENSVFLKEIYKDLDLAYPKFYKMDELCKLGVLAAEYLMRSKAIDQNYKPEDVALILSNSSSSLSTDTKHQESISDKDAYFPSPAVFVYTLANIVLGEIAIKFKFTGEQSFFIFEDYDATFMESYAHGLLDNSEAECVIAGWVEIYENNYKAILYTIEKAS</sequence>
<evidence type="ECO:0000313" key="1">
    <source>
        <dbReference type="EMBL" id="AWV99167.1"/>
    </source>
</evidence>
<keyword evidence="2" id="KW-1185">Reference proteome</keyword>
<evidence type="ECO:0000313" key="2">
    <source>
        <dbReference type="Proteomes" id="UP000249873"/>
    </source>
</evidence>
<accession>A0A2Z4GDH3</accession>
<dbReference type="InterPro" id="IPR016039">
    <property type="entry name" value="Thiolase-like"/>
</dbReference>